<evidence type="ECO:0000256" key="2">
    <source>
        <dbReference type="SAM" id="MobiDB-lite"/>
    </source>
</evidence>
<dbReference type="InterPro" id="IPR005471">
    <property type="entry name" value="Tscrpt_reg_IclR_N"/>
</dbReference>
<dbReference type="EMBL" id="FNIM01000004">
    <property type="protein sequence ID" value="SDN44489.1"/>
    <property type="molecule type" value="Genomic_DNA"/>
</dbReference>
<dbReference type="SUPFAM" id="SSF46785">
    <property type="entry name" value="Winged helix' DNA-binding domain"/>
    <property type="match status" value="1"/>
</dbReference>
<dbReference type="GO" id="GO:0003677">
    <property type="term" value="F:DNA binding"/>
    <property type="evidence" value="ECO:0007669"/>
    <property type="project" value="InterPro"/>
</dbReference>
<dbReference type="RefSeq" id="WP_245690466.1">
    <property type="nucleotide sequence ID" value="NZ_FNIM01000004.1"/>
</dbReference>
<dbReference type="SUPFAM" id="SSF53067">
    <property type="entry name" value="Actin-like ATPase domain"/>
    <property type="match status" value="2"/>
</dbReference>
<evidence type="ECO:0000259" key="3">
    <source>
        <dbReference type="Pfam" id="PF09339"/>
    </source>
</evidence>
<dbReference type="STRING" id="332524.SAMN04487766_1214"/>
<dbReference type="Proteomes" id="UP000198541">
    <property type="component" value="Unassembled WGS sequence"/>
</dbReference>
<keyword evidence="4" id="KW-0418">Kinase</keyword>
<evidence type="ECO:0000313" key="4">
    <source>
        <dbReference type="EMBL" id="SDN44489.1"/>
    </source>
</evidence>
<gene>
    <name evidence="4" type="ORF">SAMN05216355_10425</name>
</gene>
<keyword evidence="5" id="KW-1185">Reference proteome</keyword>
<dbReference type="Gene3D" id="3.30.420.40">
    <property type="match status" value="2"/>
</dbReference>
<dbReference type="Gene3D" id="1.10.10.10">
    <property type="entry name" value="Winged helix-like DNA-binding domain superfamily/Winged helix DNA-binding domain"/>
    <property type="match status" value="1"/>
</dbReference>
<dbReference type="GO" id="GO:0016301">
    <property type="term" value="F:kinase activity"/>
    <property type="evidence" value="ECO:0007669"/>
    <property type="project" value="UniProtKB-KW"/>
</dbReference>
<sequence length="415" mass="43091">MSEIRPTPESASRTSRPQACTAPVSARQSSLRTANLALLAGHVFAQPEPVSRADVAAATGMTRSTASRLADDLVSAGILSELEPSPASGPGRPAVPLAPARGTFVAIGLEVNVSRMAVRAIDLSGQVLAERVVLDDFEASDPAQVLPRLAELATEALALDTVRHARKVGAAIALPGLVSHETLLRAPNLGWERIDPRPFLAEALQPDGLVLHLGNEANFGALTAGRSRPAAPHSAPSYIYLSGENGIGAGIVREGQVMLGVSGFAGEIGHIQADPTGPLCTCGNRGCVERYAGRQLILAAAGLEPTAGPDQLVAAWEAGEPQARRAVTRAAQALGVGLGAAINILDIPTVILGGHLAPLSEILRPELEAELRQRVLSSRWSVPEVITTSQDQTPAVTGAAWSLLEEVVADPAAWM</sequence>
<protein>
    <submittedName>
        <fullName evidence="4">Sugar kinase of the NBD/HSP70 family, may contain an N-terminal HTH domain</fullName>
    </submittedName>
</protein>
<comment type="similarity">
    <text evidence="1">Belongs to the ROK (NagC/XylR) family.</text>
</comment>
<dbReference type="InterPro" id="IPR036390">
    <property type="entry name" value="WH_DNA-bd_sf"/>
</dbReference>
<dbReference type="Pfam" id="PF00480">
    <property type="entry name" value="ROK"/>
    <property type="match status" value="1"/>
</dbReference>
<evidence type="ECO:0000256" key="1">
    <source>
        <dbReference type="ARBA" id="ARBA00006479"/>
    </source>
</evidence>
<dbReference type="AlphaFoldDB" id="A0A1H0BFP0"/>
<dbReference type="InterPro" id="IPR000600">
    <property type="entry name" value="ROK"/>
</dbReference>
<dbReference type="PANTHER" id="PTHR18964">
    <property type="entry name" value="ROK (REPRESSOR, ORF, KINASE) FAMILY"/>
    <property type="match status" value="1"/>
</dbReference>
<dbReference type="InterPro" id="IPR036388">
    <property type="entry name" value="WH-like_DNA-bd_sf"/>
</dbReference>
<name>A0A1H0BFP0_9ACTO</name>
<dbReference type="CDD" id="cd24076">
    <property type="entry name" value="ASKHA_ATPase_ROK_BsXylR-like"/>
    <property type="match status" value="1"/>
</dbReference>
<feature type="domain" description="HTH iclR-type" evidence="3">
    <location>
        <begin position="46"/>
        <end position="80"/>
    </location>
</feature>
<dbReference type="InterPro" id="IPR043129">
    <property type="entry name" value="ATPase_NBD"/>
</dbReference>
<feature type="compositionally biased region" description="Polar residues" evidence="2">
    <location>
        <begin position="9"/>
        <end position="18"/>
    </location>
</feature>
<dbReference type="GO" id="GO:0006355">
    <property type="term" value="P:regulation of DNA-templated transcription"/>
    <property type="evidence" value="ECO:0007669"/>
    <property type="project" value="InterPro"/>
</dbReference>
<organism evidence="4 5">
    <name type="scientific">Actinomyces ruminicola</name>
    <dbReference type="NCBI Taxonomy" id="332524"/>
    <lineage>
        <taxon>Bacteria</taxon>
        <taxon>Bacillati</taxon>
        <taxon>Actinomycetota</taxon>
        <taxon>Actinomycetes</taxon>
        <taxon>Actinomycetales</taxon>
        <taxon>Actinomycetaceae</taxon>
        <taxon>Actinomyces</taxon>
    </lineage>
</organism>
<accession>A0A1H0BFP0</accession>
<reference evidence="5" key="1">
    <citation type="submission" date="2016-10" db="EMBL/GenBank/DDBJ databases">
        <authorList>
            <person name="Varghese N."/>
            <person name="Submissions S."/>
        </authorList>
    </citation>
    <scope>NUCLEOTIDE SEQUENCE [LARGE SCALE GENOMIC DNA]</scope>
    <source>
        <strain evidence="5">DSM 27982</strain>
    </source>
</reference>
<proteinExistence type="inferred from homology"/>
<keyword evidence="4" id="KW-0808">Transferase</keyword>
<evidence type="ECO:0000313" key="5">
    <source>
        <dbReference type="Proteomes" id="UP000198541"/>
    </source>
</evidence>
<feature type="region of interest" description="Disordered" evidence="2">
    <location>
        <begin position="1"/>
        <end position="22"/>
    </location>
</feature>
<dbReference type="Pfam" id="PF09339">
    <property type="entry name" value="HTH_IclR"/>
    <property type="match status" value="1"/>
</dbReference>
<dbReference type="PANTHER" id="PTHR18964:SF149">
    <property type="entry name" value="BIFUNCTIONAL UDP-N-ACETYLGLUCOSAMINE 2-EPIMERASE_N-ACETYLMANNOSAMINE KINASE"/>
    <property type="match status" value="1"/>
</dbReference>